<evidence type="ECO:0000256" key="1">
    <source>
        <dbReference type="SAM" id="MobiDB-lite"/>
    </source>
</evidence>
<protein>
    <recommendedName>
        <fullName evidence="4">Rna-directed dna polymerase from mobile element jockey-like</fullName>
    </recommendedName>
</protein>
<proteinExistence type="predicted"/>
<evidence type="ECO:0000313" key="2">
    <source>
        <dbReference type="EMBL" id="KAK4818258.1"/>
    </source>
</evidence>
<feature type="compositionally biased region" description="Basic and acidic residues" evidence="1">
    <location>
        <begin position="156"/>
        <end position="169"/>
    </location>
</feature>
<dbReference type="PANTHER" id="PTHR33332">
    <property type="entry name" value="REVERSE TRANSCRIPTASE DOMAIN-CONTAINING PROTEIN"/>
    <property type="match status" value="1"/>
</dbReference>
<organism evidence="2 3">
    <name type="scientific">Mycteria americana</name>
    <name type="common">Wood stork</name>
    <dbReference type="NCBI Taxonomy" id="33587"/>
    <lineage>
        <taxon>Eukaryota</taxon>
        <taxon>Metazoa</taxon>
        <taxon>Chordata</taxon>
        <taxon>Craniata</taxon>
        <taxon>Vertebrata</taxon>
        <taxon>Euteleostomi</taxon>
        <taxon>Archelosauria</taxon>
        <taxon>Archosauria</taxon>
        <taxon>Dinosauria</taxon>
        <taxon>Saurischia</taxon>
        <taxon>Theropoda</taxon>
        <taxon>Coelurosauria</taxon>
        <taxon>Aves</taxon>
        <taxon>Neognathae</taxon>
        <taxon>Neoaves</taxon>
        <taxon>Aequornithes</taxon>
        <taxon>Ciconiiformes</taxon>
        <taxon>Ciconiidae</taxon>
        <taxon>Mycteria</taxon>
    </lineage>
</organism>
<evidence type="ECO:0008006" key="4">
    <source>
        <dbReference type="Google" id="ProtNLM"/>
    </source>
</evidence>
<dbReference type="AlphaFoldDB" id="A0AAN7NWD0"/>
<dbReference type="EMBL" id="JAUNZN010000007">
    <property type="protein sequence ID" value="KAK4818258.1"/>
    <property type="molecule type" value="Genomic_DNA"/>
</dbReference>
<name>A0AAN7NWD0_MYCAM</name>
<keyword evidence="3" id="KW-1185">Reference proteome</keyword>
<reference evidence="2 3" key="1">
    <citation type="journal article" date="2023" name="J. Hered.">
        <title>Chromosome-level genome of the wood stork (Mycteria americana) provides insight into avian chromosome evolution.</title>
        <authorList>
            <person name="Flamio R. Jr."/>
            <person name="Ramstad K.M."/>
        </authorList>
    </citation>
    <scope>NUCLEOTIDE SEQUENCE [LARGE SCALE GENOMIC DNA]</scope>
    <source>
        <strain evidence="2">JAX WOST 10</strain>
    </source>
</reference>
<comment type="caution">
    <text evidence="2">The sequence shown here is derived from an EMBL/GenBank/DDBJ whole genome shotgun (WGS) entry which is preliminary data.</text>
</comment>
<accession>A0AAN7NWD0</accession>
<dbReference type="Proteomes" id="UP001333110">
    <property type="component" value="Unassembled WGS sequence"/>
</dbReference>
<feature type="region of interest" description="Disordered" evidence="1">
    <location>
        <begin position="150"/>
        <end position="169"/>
    </location>
</feature>
<gene>
    <name evidence="2" type="ORF">QYF61_009963</name>
</gene>
<evidence type="ECO:0000313" key="3">
    <source>
        <dbReference type="Proteomes" id="UP001333110"/>
    </source>
</evidence>
<sequence length="169" mass="18967">MLVALEGSMSKWRSETSGVPQGSVLGLVLFNIFINDRDSGIECTLSNGVVNTLEGRDAVQRDLDRLEKWAHVNLMKFNKAKCKVLHLSQGNPQYQYRLRDEGIESIPVEKDLGLLVNEKLDMSWQNALVAQKASHILGCIKEYCIQLGPPPQDPEESYKNDQRDGTPLL</sequence>